<dbReference type="EMBL" id="CAJOBP010044168">
    <property type="protein sequence ID" value="CAF4778385.1"/>
    <property type="molecule type" value="Genomic_DNA"/>
</dbReference>
<feature type="domain" description="NPC1 middle luminal" evidence="1">
    <location>
        <begin position="11"/>
        <end position="160"/>
    </location>
</feature>
<comment type="caution">
    <text evidence="2">The sequence shown here is derived from an EMBL/GenBank/DDBJ whole genome shotgun (WGS) entry which is preliminary data.</text>
</comment>
<dbReference type="PANTHER" id="PTHR45727">
    <property type="entry name" value="NPC INTRACELLULAR CHOLESTEROL TRANSPORTER 1"/>
    <property type="match status" value="1"/>
</dbReference>
<reference evidence="2" key="1">
    <citation type="submission" date="2021-02" db="EMBL/GenBank/DDBJ databases">
        <authorList>
            <person name="Nowell W R."/>
        </authorList>
    </citation>
    <scope>NUCLEOTIDE SEQUENCE</scope>
</reference>
<evidence type="ECO:0000313" key="2">
    <source>
        <dbReference type="EMBL" id="CAF4778385.1"/>
    </source>
</evidence>
<proteinExistence type="predicted"/>
<protein>
    <recommendedName>
        <fullName evidence="1">NPC1 middle luminal domain-containing protein</fullName>
    </recommendedName>
</protein>
<organism evidence="2 3">
    <name type="scientific">Rotaria socialis</name>
    <dbReference type="NCBI Taxonomy" id="392032"/>
    <lineage>
        <taxon>Eukaryota</taxon>
        <taxon>Metazoa</taxon>
        <taxon>Spiralia</taxon>
        <taxon>Gnathifera</taxon>
        <taxon>Rotifera</taxon>
        <taxon>Eurotatoria</taxon>
        <taxon>Bdelloidea</taxon>
        <taxon>Philodinida</taxon>
        <taxon>Philodinidae</taxon>
        <taxon>Rotaria</taxon>
    </lineage>
</organism>
<keyword evidence="3" id="KW-1185">Reference proteome</keyword>
<evidence type="ECO:0000313" key="3">
    <source>
        <dbReference type="Proteomes" id="UP000663873"/>
    </source>
</evidence>
<evidence type="ECO:0000259" key="1">
    <source>
        <dbReference type="Pfam" id="PF22314"/>
    </source>
</evidence>
<dbReference type="Proteomes" id="UP000663873">
    <property type="component" value="Unassembled WGS sequence"/>
</dbReference>
<feature type="non-terminal residue" evidence="2">
    <location>
        <position position="163"/>
    </location>
</feature>
<dbReference type="PANTHER" id="PTHR45727:SF2">
    <property type="entry name" value="NPC INTRACELLULAR CHOLESTEROL TRANSPORTER 1"/>
    <property type="match status" value="1"/>
</dbReference>
<dbReference type="GO" id="GO:0042632">
    <property type="term" value="P:cholesterol homeostasis"/>
    <property type="evidence" value="ECO:0007669"/>
    <property type="project" value="TreeGrafter"/>
</dbReference>
<dbReference type="Pfam" id="PF22314">
    <property type="entry name" value="NPC1_MLD"/>
    <property type="match status" value="1"/>
</dbReference>
<dbReference type="InterPro" id="IPR053956">
    <property type="entry name" value="NPC1_MLD"/>
</dbReference>
<dbReference type="GO" id="GO:0005886">
    <property type="term" value="C:plasma membrane"/>
    <property type="evidence" value="ECO:0007669"/>
    <property type="project" value="TreeGrafter"/>
</dbReference>
<dbReference type="GO" id="GO:0015485">
    <property type="term" value="F:cholesterol binding"/>
    <property type="evidence" value="ECO:0007669"/>
    <property type="project" value="TreeGrafter"/>
</dbReference>
<feature type="non-terminal residue" evidence="2">
    <location>
        <position position="1"/>
    </location>
</feature>
<dbReference type="GO" id="GO:0030299">
    <property type="term" value="P:intestinal cholesterol absorption"/>
    <property type="evidence" value="ECO:0007669"/>
    <property type="project" value="TreeGrafter"/>
</dbReference>
<sequence>HTYLSPPAPLSEYTVGPAFEIGFLSRVLELQTDVLSLTANLSEQNQTVYLSDICLKPLAPDNENCTVLSLLQYYQNSKENLLRTVGDEFFTYFDYATHFLTCSQAPTTTLDSPLGLSCFGDFGGTINPFMVLGNYTDTAYANATALVITIVIENSNDPEKIRL</sequence>
<gene>
    <name evidence="2" type="ORF">UJA718_LOCUS40256</name>
</gene>
<dbReference type="GO" id="GO:0015918">
    <property type="term" value="P:sterol transport"/>
    <property type="evidence" value="ECO:0007669"/>
    <property type="project" value="TreeGrafter"/>
</dbReference>
<name>A0A821N1P3_9BILA</name>
<accession>A0A821N1P3</accession>
<dbReference type="AlphaFoldDB" id="A0A821N1P3"/>